<reference evidence="3" key="1">
    <citation type="submission" date="2012-02" db="EMBL/GenBank/DDBJ databases">
        <title>Complete sequence of chromosome of Methanomethylovorans hollandica DSM 15978.</title>
        <authorList>
            <person name="Lucas S."/>
            <person name="Copeland A."/>
            <person name="Lapidus A."/>
            <person name="Glavina del Rio T."/>
            <person name="Dalin E."/>
            <person name="Tice H."/>
            <person name="Bruce D."/>
            <person name="Goodwin L."/>
            <person name="Pitluck S."/>
            <person name="Peters L."/>
            <person name="Mikhailova N."/>
            <person name="Held B."/>
            <person name="Kyrpides N."/>
            <person name="Mavromatis K."/>
            <person name="Ivanova N."/>
            <person name="Brettin T."/>
            <person name="Detter J.C."/>
            <person name="Han C."/>
            <person name="Larimer F."/>
            <person name="Land M."/>
            <person name="Hauser L."/>
            <person name="Markowitz V."/>
            <person name="Cheng J.-F."/>
            <person name="Hugenholtz P."/>
            <person name="Woyke T."/>
            <person name="Wu D."/>
            <person name="Spring S."/>
            <person name="Schroeder M."/>
            <person name="Brambilla E."/>
            <person name="Klenk H.-P."/>
            <person name="Eisen J.A."/>
        </authorList>
    </citation>
    <scope>NUCLEOTIDE SEQUENCE [LARGE SCALE GENOMIC DNA]</scope>
    <source>
        <strain evidence="3">DSM 15978 / NBRC 107637 / DMS1</strain>
    </source>
</reference>
<accession>L0KVD1</accession>
<keyword evidence="3" id="KW-1185">Reference proteome</keyword>
<dbReference type="GeneID" id="14406962"/>
<feature type="transmembrane region" description="Helical" evidence="1">
    <location>
        <begin position="534"/>
        <end position="552"/>
    </location>
</feature>
<dbReference type="EMBL" id="CP003362">
    <property type="protein sequence ID" value="AGB49387.1"/>
    <property type="molecule type" value="Genomic_DNA"/>
</dbReference>
<evidence type="ECO:0000313" key="2">
    <source>
        <dbReference type="EMBL" id="AGB49387.1"/>
    </source>
</evidence>
<evidence type="ECO:0000256" key="1">
    <source>
        <dbReference type="SAM" id="Phobius"/>
    </source>
</evidence>
<dbReference type="STRING" id="867904.Metho_1153"/>
<name>L0KVD1_METHD</name>
<keyword evidence="1" id="KW-0812">Transmembrane</keyword>
<organism evidence="2 3">
    <name type="scientific">Methanomethylovorans hollandica (strain DSM 15978 / NBRC 107637 / DMS1)</name>
    <dbReference type="NCBI Taxonomy" id="867904"/>
    <lineage>
        <taxon>Archaea</taxon>
        <taxon>Methanobacteriati</taxon>
        <taxon>Methanobacteriota</taxon>
        <taxon>Stenosarchaea group</taxon>
        <taxon>Methanomicrobia</taxon>
        <taxon>Methanosarcinales</taxon>
        <taxon>Methanosarcinaceae</taxon>
        <taxon>Methanomethylovorans</taxon>
    </lineage>
</organism>
<evidence type="ECO:0000313" key="3">
    <source>
        <dbReference type="Proteomes" id="UP000010866"/>
    </source>
</evidence>
<dbReference type="AlphaFoldDB" id="L0KVD1"/>
<keyword evidence="1" id="KW-1133">Transmembrane helix</keyword>
<gene>
    <name evidence="2" type="ordered locus">Metho_1153</name>
</gene>
<keyword evidence="1" id="KW-0472">Membrane</keyword>
<sequence length="562" mass="65156">MDDELTTNQIRLLYLIHKSNTNTIIQGITVFRNAVYILSKKHIYSYTDFKPINHGGIGSSSIELNSDLNLLIGSNLIEKKLEPGPYTRMCSLIITDKGKDLIKNLIFDSIDSFLNDLNADVMKSESQCKPGSLEYYTKISVKLRSEVSVYFDMQVQGAANVSWEEAFFKYSNEAQIHLFFVTWIPIGPLHFERLYQDIKRGSPCTIEQKISENNAEKCDSKEIKQNEIWCSKIIQFNEFSNSDFILEKDLHIEYVIGSPFGNLGVELHRDGVIIVGISTNEFDENILDIIKKISINHLFSIMSDIQLDMFVFSKSNGIDKRIDIPGNFFAICNNHFYNKLENEEYKTKNKLNSNNKNLISYISISHSNDVIKQLIYTNIIKTIDDLIMELFLLLWAIWNRDLQSLNSELMENIDAKRLKSIKDRTNKIRKDLIDINLISEYLHEVISHKRSEIYKMPDFKKEKIDLLQWKLNDLNRLVKSSIDYHDKTNELISAHYEDINSEYDQKRNLSMNFLNSIVSATVVSSILLEFMPNFRAVLILLPALSILGYIAYKIIMYFHSNM</sequence>
<dbReference type="KEGG" id="mhz:Metho_1153"/>
<protein>
    <submittedName>
        <fullName evidence="2">Uncharacterized protein</fullName>
    </submittedName>
</protein>
<dbReference type="HOGENOM" id="CLU_484535_0_0_2"/>
<proteinExistence type="predicted"/>
<dbReference type="Proteomes" id="UP000010866">
    <property type="component" value="Chromosome"/>
</dbReference>
<dbReference type="RefSeq" id="WP_015324553.1">
    <property type="nucleotide sequence ID" value="NC_019977.1"/>
</dbReference>